<evidence type="ECO:0000256" key="1">
    <source>
        <dbReference type="SAM" id="Phobius"/>
    </source>
</evidence>
<evidence type="ECO:0008006" key="4">
    <source>
        <dbReference type="Google" id="ProtNLM"/>
    </source>
</evidence>
<gene>
    <name evidence="2" type="ORF">A3E44_02700</name>
</gene>
<keyword evidence="1" id="KW-0472">Membrane</keyword>
<name>A0A1F8AR52_9BACT</name>
<feature type="transmembrane region" description="Helical" evidence="1">
    <location>
        <begin position="248"/>
        <end position="266"/>
    </location>
</feature>
<accession>A0A1F8AR52</accession>
<feature type="transmembrane region" description="Helical" evidence="1">
    <location>
        <begin position="342"/>
        <end position="362"/>
    </location>
</feature>
<dbReference type="Proteomes" id="UP000178603">
    <property type="component" value="Unassembled WGS sequence"/>
</dbReference>
<feature type="transmembrane region" description="Helical" evidence="1">
    <location>
        <begin position="368"/>
        <end position="387"/>
    </location>
</feature>
<dbReference type="InterPro" id="IPR011701">
    <property type="entry name" value="MFS"/>
</dbReference>
<proteinExistence type="predicted"/>
<feature type="transmembrane region" description="Helical" evidence="1">
    <location>
        <begin position="156"/>
        <end position="189"/>
    </location>
</feature>
<feature type="transmembrane region" description="Helical" evidence="1">
    <location>
        <begin position="84"/>
        <end position="101"/>
    </location>
</feature>
<keyword evidence="1" id="KW-0812">Transmembrane</keyword>
<keyword evidence="1" id="KW-1133">Transmembrane helix</keyword>
<feature type="transmembrane region" description="Helical" evidence="1">
    <location>
        <begin position="218"/>
        <end position="242"/>
    </location>
</feature>
<evidence type="ECO:0000313" key="2">
    <source>
        <dbReference type="EMBL" id="OGM54090.1"/>
    </source>
</evidence>
<dbReference type="InterPro" id="IPR036259">
    <property type="entry name" value="MFS_trans_sf"/>
</dbReference>
<comment type="caution">
    <text evidence="2">The sequence shown here is derived from an EMBL/GenBank/DDBJ whole genome shotgun (WGS) entry which is preliminary data.</text>
</comment>
<organism evidence="2 3">
    <name type="scientific">Candidatus Woesebacteria bacterium RIFCSPHIGHO2_12_FULL_41_24</name>
    <dbReference type="NCBI Taxonomy" id="1802510"/>
    <lineage>
        <taxon>Bacteria</taxon>
        <taxon>Candidatus Woeseibacteriota</taxon>
    </lineage>
</organism>
<feature type="transmembrane region" description="Helical" evidence="1">
    <location>
        <begin position="23"/>
        <end position="41"/>
    </location>
</feature>
<dbReference type="AlphaFoldDB" id="A0A1F8AR52"/>
<protein>
    <recommendedName>
        <fullName evidence="4">Major facilitator superfamily (MFS) profile domain-containing protein</fullName>
    </recommendedName>
</protein>
<feature type="transmembrane region" description="Helical" evidence="1">
    <location>
        <begin position="108"/>
        <end position="126"/>
    </location>
</feature>
<dbReference type="Pfam" id="PF07690">
    <property type="entry name" value="MFS_1"/>
    <property type="match status" value="1"/>
</dbReference>
<feature type="transmembrane region" description="Helical" evidence="1">
    <location>
        <begin position="48"/>
        <end position="72"/>
    </location>
</feature>
<evidence type="ECO:0000313" key="3">
    <source>
        <dbReference type="Proteomes" id="UP000178603"/>
    </source>
</evidence>
<dbReference type="EMBL" id="MGGW01000018">
    <property type="protein sequence ID" value="OGM54090.1"/>
    <property type="molecule type" value="Genomic_DNA"/>
</dbReference>
<dbReference type="Gene3D" id="1.20.1250.20">
    <property type="entry name" value="MFS general substrate transporter like domains"/>
    <property type="match status" value="1"/>
</dbReference>
<reference evidence="2 3" key="1">
    <citation type="journal article" date="2016" name="Nat. Commun.">
        <title>Thousands of microbial genomes shed light on interconnected biogeochemical processes in an aquifer system.</title>
        <authorList>
            <person name="Anantharaman K."/>
            <person name="Brown C.T."/>
            <person name="Hug L.A."/>
            <person name="Sharon I."/>
            <person name="Castelle C.J."/>
            <person name="Probst A.J."/>
            <person name="Thomas B.C."/>
            <person name="Singh A."/>
            <person name="Wilkins M.J."/>
            <person name="Karaoz U."/>
            <person name="Brodie E.L."/>
            <person name="Williams K.H."/>
            <person name="Hubbard S.S."/>
            <person name="Banfield J.F."/>
        </authorList>
    </citation>
    <scope>NUCLEOTIDE SEQUENCE [LARGE SCALE GENOMIC DNA]</scope>
</reference>
<sequence>MTLLHNPKSDLTHLYFSGVAKRVSQTFMSLFSPLYIFSLFWQQNYGVSLSVLIVLFFYLVVLISKIATMVFAEDLSRSTGFKKIIWISVLPFLANVVFLILSQSHPLFLVFAAVTGGMHAGLYWWGYHGYFVKSGDVRHFGENIGQAQLLDTTAEILVPVLGGILVLISGFFPNFILASVFIVLSVVLLGRDHEKRQKHDVKFKEVYNLIKTHPVMSLAYIGGSFEAVFYLLIWPIFLFILFGRVLDFGAIVGAASFLSALVGVLVGRYIDRQGERQVVAMGSFLLSASWAIRLVLRSFGGYVFAESVANFGGRITALSLQELTYKKAIEAGSAKAILFRETALVLGGVILIATMSLWVIFFGDLEKAFILPAVVSLFPLGFVLKSVRDEKK</sequence>
<dbReference type="SUPFAM" id="SSF103473">
    <property type="entry name" value="MFS general substrate transporter"/>
    <property type="match status" value="1"/>
</dbReference>
<dbReference type="GO" id="GO:0022857">
    <property type="term" value="F:transmembrane transporter activity"/>
    <property type="evidence" value="ECO:0007669"/>
    <property type="project" value="InterPro"/>
</dbReference>